<feature type="repeat" description="PPR" evidence="8">
    <location>
        <begin position="880"/>
        <end position="914"/>
    </location>
</feature>
<keyword evidence="6" id="KW-0809">Transit peptide</keyword>
<organism evidence="12 13">
    <name type="scientific">Trapa incisa</name>
    <dbReference type="NCBI Taxonomy" id="236973"/>
    <lineage>
        <taxon>Eukaryota</taxon>
        <taxon>Viridiplantae</taxon>
        <taxon>Streptophyta</taxon>
        <taxon>Embryophyta</taxon>
        <taxon>Tracheophyta</taxon>
        <taxon>Spermatophyta</taxon>
        <taxon>Magnoliopsida</taxon>
        <taxon>eudicotyledons</taxon>
        <taxon>Gunneridae</taxon>
        <taxon>Pentapetalae</taxon>
        <taxon>rosids</taxon>
        <taxon>malvids</taxon>
        <taxon>Myrtales</taxon>
        <taxon>Lythraceae</taxon>
        <taxon>Trapa</taxon>
    </lineage>
</organism>
<dbReference type="InterPro" id="IPR000387">
    <property type="entry name" value="Tyr_Pase_dom"/>
</dbReference>
<evidence type="ECO:0000256" key="4">
    <source>
        <dbReference type="ARBA" id="ARBA00022801"/>
    </source>
</evidence>
<feature type="domain" description="Tyrosine specific protein phosphatases" evidence="11">
    <location>
        <begin position="119"/>
        <end position="174"/>
    </location>
</feature>
<feature type="compositionally biased region" description="Acidic residues" evidence="9">
    <location>
        <begin position="476"/>
        <end position="493"/>
    </location>
</feature>
<dbReference type="PROSITE" id="PS00383">
    <property type="entry name" value="TYR_PHOSPHATASE_1"/>
    <property type="match status" value="1"/>
</dbReference>
<evidence type="ECO:0000256" key="3">
    <source>
        <dbReference type="ARBA" id="ARBA00022737"/>
    </source>
</evidence>
<dbReference type="Pfam" id="PF01535">
    <property type="entry name" value="PPR"/>
    <property type="match status" value="4"/>
</dbReference>
<keyword evidence="13" id="KW-1185">Reference proteome</keyword>
<proteinExistence type="inferred from homology"/>
<keyword evidence="4" id="KW-0378">Hydrolase</keyword>
<evidence type="ECO:0000256" key="6">
    <source>
        <dbReference type="ARBA" id="ARBA00022946"/>
    </source>
</evidence>
<evidence type="ECO:0000256" key="7">
    <source>
        <dbReference type="ARBA" id="ARBA00023128"/>
    </source>
</evidence>
<evidence type="ECO:0000313" key="12">
    <source>
        <dbReference type="EMBL" id="KAK4746194.1"/>
    </source>
</evidence>
<evidence type="ECO:0000256" key="9">
    <source>
        <dbReference type="SAM" id="MobiDB-lite"/>
    </source>
</evidence>
<dbReference type="Pfam" id="PF13812">
    <property type="entry name" value="PPR_3"/>
    <property type="match status" value="1"/>
</dbReference>
<evidence type="ECO:0000256" key="1">
    <source>
        <dbReference type="ARBA" id="ARBA00004173"/>
    </source>
</evidence>
<comment type="subcellular location">
    <subcellularLocation>
        <location evidence="1">Mitochondrion</location>
    </subcellularLocation>
</comment>
<sequence length="971" mass="108904">MHLVRENLFIGNIGDAAEVLQNGSNEITHILSVLSSASISFFSQWRSSLAIPTKEINKAYAGGSGNVLDTGEVCPTLVDASKSCLSPGKLLYSLEYAGKDLKLVRMAAPIRDMESEDILDYLEPLLDFIEKNRKEGSVLVHCFAGVSRSAAIITSYLMRSERLSQEDALESLKQSCEFVCPNDGFLEQLKMFEEMDFKVDRDSNIYKRFRLRVLGDWYSRGERIDSAMLAPDPGLSVELSSEVKTVQNGQSGQAFIYRCKNCRRIVASLENVVDHIPGEGETSFEWHKRKSGNPFNRDDEYECSSLFIEPLRWMKAVEEGAPEASVSPPYTTLAARGISISSCCVHLSLISAMWALRRASNPLKNRSISVGINRLCSVKNELLNGYVEGDTCVVESHLPVSCGRPHFKRFYHKNNAFPRFSIAKCGFSSQAGAKSSGEEDDLEDGFSELETPLGSDAITDSNLDEEKANESASDADVSDVDGEEESPEDELEILTDKGKVRSSRTQSQLFQAITAARSVENALDKWVEDGKNFNKDEIWLATYNLRKRRLFGRALQLSEWLETRGKIDFVEKDYASRVDLIAKVRGLHKAETYIEKIPESLRGEIVYRTFLANCVSAGNVKKAEEIFNKMKDLEFPSTAFTCNQLLLLYKRLDKKKIADVLLLMEKENVKPTGFTYRLLIDSKGQSNDLDGMDQIVQAMKAEGVELDISTQAVLAKHYATGGQKKKAESILRDMEGGDLKEHRSACPLLLPVYAELGKVDEVRRVWEVCEHSPRAYECIAAIEAWGKLKRIEEAEAVFNSMVKRWKKLSATQFSALLRVYANNKMLTKGKDLVKQMADSGCKIGPLTWDIIVKLYLESGEVEKADSILHKATQQNLMRPMYSTFMAIMGQYSKRGDVHNAEKLFHRMKLSGYTARITQFQSLLQAYINARTSAYGMRDRMKADNLFPNKAVASLLAQVDPFKKTAVSELLD</sequence>
<feature type="compositionally biased region" description="Acidic residues" evidence="9">
    <location>
        <begin position="438"/>
        <end position="447"/>
    </location>
</feature>
<dbReference type="EMBL" id="JAXIOK010000021">
    <property type="protein sequence ID" value="KAK4746194.1"/>
    <property type="molecule type" value="Genomic_DNA"/>
</dbReference>
<dbReference type="InterPro" id="IPR029021">
    <property type="entry name" value="Prot-tyrosine_phosphatase-like"/>
</dbReference>
<keyword evidence="5" id="KW-0904">Protein phosphatase</keyword>
<evidence type="ECO:0000259" key="11">
    <source>
        <dbReference type="PROSITE" id="PS50056"/>
    </source>
</evidence>
<dbReference type="Proteomes" id="UP001345219">
    <property type="component" value="Chromosome 10"/>
</dbReference>
<gene>
    <name evidence="12" type="ORF">SAY87_012506</name>
</gene>
<dbReference type="Gene3D" id="3.90.190.10">
    <property type="entry name" value="Protein tyrosine phosphatase superfamily"/>
    <property type="match status" value="1"/>
</dbReference>
<feature type="region of interest" description="Disordered" evidence="9">
    <location>
        <begin position="433"/>
        <end position="494"/>
    </location>
</feature>
<comment type="caution">
    <text evidence="12">The sequence shown here is derived from an EMBL/GenBank/DDBJ whole genome shotgun (WGS) entry which is preliminary data.</text>
</comment>
<dbReference type="CDD" id="cd14520">
    <property type="entry name" value="DSP_DUSP12"/>
    <property type="match status" value="1"/>
</dbReference>
<dbReference type="InterPro" id="IPR020422">
    <property type="entry name" value="TYR_PHOSPHATASE_DUAL_dom"/>
</dbReference>
<evidence type="ECO:0000256" key="8">
    <source>
        <dbReference type="PROSITE-ProRule" id="PRU00708"/>
    </source>
</evidence>
<dbReference type="AlphaFoldDB" id="A0AAN7GQB5"/>
<dbReference type="SMART" id="SM00195">
    <property type="entry name" value="DSPc"/>
    <property type="match status" value="1"/>
</dbReference>
<feature type="repeat" description="PPR" evidence="8">
    <location>
        <begin position="809"/>
        <end position="843"/>
    </location>
</feature>
<dbReference type="PROSITE" id="PS51375">
    <property type="entry name" value="PPR"/>
    <property type="match status" value="3"/>
</dbReference>
<keyword evidence="3" id="KW-0677">Repeat</keyword>
<evidence type="ECO:0000259" key="10">
    <source>
        <dbReference type="PROSITE" id="PS50054"/>
    </source>
</evidence>
<dbReference type="FunFam" id="3.90.190.10:FF:000083">
    <property type="entry name" value="Dual specificity protein phosphatase 12-like"/>
    <property type="match status" value="1"/>
</dbReference>
<accession>A0AAN7GQB5</accession>
<dbReference type="InterPro" id="IPR016130">
    <property type="entry name" value="Tyr_Pase_AS"/>
</dbReference>
<dbReference type="Gene3D" id="1.25.40.10">
    <property type="entry name" value="Tetratricopeptide repeat domain"/>
    <property type="match status" value="2"/>
</dbReference>
<dbReference type="NCBIfam" id="TIGR00756">
    <property type="entry name" value="PPR"/>
    <property type="match status" value="3"/>
</dbReference>
<evidence type="ECO:0000256" key="2">
    <source>
        <dbReference type="ARBA" id="ARBA00007626"/>
    </source>
</evidence>
<dbReference type="FunFam" id="1.25.40.10:FF:000394">
    <property type="entry name" value="Pentatricopeptide repeat-containing protein, mitochondrial"/>
    <property type="match status" value="1"/>
</dbReference>
<evidence type="ECO:0000256" key="5">
    <source>
        <dbReference type="ARBA" id="ARBA00022912"/>
    </source>
</evidence>
<dbReference type="GO" id="GO:0005739">
    <property type="term" value="C:mitochondrion"/>
    <property type="evidence" value="ECO:0007669"/>
    <property type="project" value="UniProtKB-SubCell"/>
</dbReference>
<keyword evidence="7" id="KW-0496">Mitochondrion</keyword>
<dbReference type="SUPFAM" id="SSF52799">
    <property type="entry name" value="(Phosphotyrosine protein) phosphatases II"/>
    <property type="match status" value="1"/>
</dbReference>
<dbReference type="PANTHER" id="PTHR45717">
    <property type="entry name" value="OS12G0527900 PROTEIN"/>
    <property type="match status" value="1"/>
</dbReference>
<dbReference type="GO" id="GO:0003729">
    <property type="term" value="F:mRNA binding"/>
    <property type="evidence" value="ECO:0007669"/>
    <property type="project" value="UniProtKB-ARBA"/>
</dbReference>
<dbReference type="PROSITE" id="PS50056">
    <property type="entry name" value="TYR_PHOSPHATASE_2"/>
    <property type="match status" value="1"/>
</dbReference>
<dbReference type="PROSITE" id="PS50054">
    <property type="entry name" value="TYR_PHOSPHATASE_DUAL"/>
    <property type="match status" value="1"/>
</dbReference>
<dbReference type="InterPro" id="IPR002885">
    <property type="entry name" value="PPR_rpt"/>
</dbReference>
<reference evidence="12 13" key="1">
    <citation type="journal article" date="2023" name="Hortic Res">
        <title>Pangenome of water caltrop reveals structural variations and asymmetric subgenome divergence after allopolyploidization.</title>
        <authorList>
            <person name="Zhang X."/>
            <person name="Chen Y."/>
            <person name="Wang L."/>
            <person name="Yuan Y."/>
            <person name="Fang M."/>
            <person name="Shi L."/>
            <person name="Lu R."/>
            <person name="Comes H.P."/>
            <person name="Ma Y."/>
            <person name="Chen Y."/>
            <person name="Huang G."/>
            <person name="Zhou Y."/>
            <person name="Zheng Z."/>
            <person name="Qiu Y."/>
        </authorList>
    </citation>
    <scope>NUCLEOTIDE SEQUENCE [LARGE SCALE GENOMIC DNA]</scope>
    <source>
        <tissue evidence="12">Roots</tissue>
    </source>
</reference>
<name>A0AAN7GQB5_9MYRT</name>
<dbReference type="InterPro" id="IPR000340">
    <property type="entry name" value="Dual-sp_phosphatase_cat-dom"/>
</dbReference>
<dbReference type="GO" id="GO:0004721">
    <property type="term" value="F:phosphoprotein phosphatase activity"/>
    <property type="evidence" value="ECO:0007669"/>
    <property type="project" value="UniProtKB-KW"/>
</dbReference>
<dbReference type="InterPro" id="IPR011990">
    <property type="entry name" value="TPR-like_helical_dom_sf"/>
</dbReference>
<evidence type="ECO:0000313" key="13">
    <source>
        <dbReference type="Proteomes" id="UP001345219"/>
    </source>
</evidence>
<dbReference type="Pfam" id="PF00782">
    <property type="entry name" value="DSPc"/>
    <property type="match status" value="1"/>
</dbReference>
<dbReference type="PANTHER" id="PTHR45717:SF15">
    <property type="entry name" value="AGL218WP"/>
    <property type="match status" value="1"/>
</dbReference>
<feature type="domain" description="Tyrosine-protein phosphatase" evidence="10">
    <location>
        <begin position="1"/>
        <end position="198"/>
    </location>
</feature>
<comment type="similarity">
    <text evidence="2">Belongs to the PPR family. P subfamily.</text>
</comment>
<protein>
    <submittedName>
        <fullName evidence="12">Uncharacterized protein</fullName>
    </submittedName>
</protein>
<feature type="repeat" description="PPR" evidence="8">
    <location>
        <begin position="603"/>
        <end position="637"/>
    </location>
</feature>